<accession>A0A5J4ULW8</accession>
<evidence type="ECO:0000313" key="2">
    <source>
        <dbReference type="Proteomes" id="UP000324800"/>
    </source>
</evidence>
<name>A0A5J4ULW8_9EUKA</name>
<comment type="caution">
    <text evidence="1">The sequence shown here is derived from an EMBL/GenBank/DDBJ whole genome shotgun (WGS) entry which is preliminary data.</text>
</comment>
<dbReference type="AlphaFoldDB" id="A0A5J4ULW8"/>
<dbReference type="EMBL" id="SNRW01014617">
    <property type="protein sequence ID" value="KAA6371283.1"/>
    <property type="molecule type" value="Genomic_DNA"/>
</dbReference>
<organism evidence="1 2">
    <name type="scientific">Streblomastix strix</name>
    <dbReference type="NCBI Taxonomy" id="222440"/>
    <lineage>
        <taxon>Eukaryota</taxon>
        <taxon>Metamonada</taxon>
        <taxon>Preaxostyla</taxon>
        <taxon>Oxymonadida</taxon>
        <taxon>Streblomastigidae</taxon>
        <taxon>Streblomastix</taxon>
    </lineage>
</organism>
<feature type="non-terminal residue" evidence="1">
    <location>
        <position position="1"/>
    </location>
</feature>
<sequence length="42" mass="4515">CSLSANLQQHSCISYTFDDAPDPQVLNFEIIGEVGGTMIRSG</sequence>
<evidence type="ECO:0000313" key="1">
    <source>
        <dbReference type="EMBL" id="KAA6371283.1"/>
    </source>
</evidence>
<dbReference type="Proteomes" id="UP000324800">
    <property type="component" value="Unassembled WGS sequence"/>
</dbReference>
<gene>
    <name evidence="1" type="ORF">EZS28_033189</name>
</gene>
<protein>
    <submittedName>
        <fullName evidence="1">Uncharacterized protein</fullName>
    </submittedName>
</protein>
<reference evidence="1 2" key="1">
    <citation type="submission" date="2019-03" db="EMBL/GenBank/DDBJ databases">
        <title>Single cell metagenomics reveals metabolic interactions within the superorganism composed of flagellate Streblomastix strix and complex community of Bacteroidetes bacteria on its surface.</title>
        <authorList>
            <person name="Treitli S.C."/>
            <person name="Kolisko M."/>
            <person name="Husnik F."/>
            <person name="Keeling P."/>
            <person name="Hampl V."/>
        </authorList>
    </citation>
    <scope>NUCLEOTIDE SEQUENCE [LARGE SCALE GENOMIC DNA]</scope>
    <source>
        <strain evidence="1">ST1C</strain>
    </source>
</reference>
<proteinExistence type="predicted"/>